<gene>
    <name evidence="2" type="ORF">PG986_014083</name>
</gene>
<accession>A0ABR1PRZ6</accession>
<evidence type="ECO:0000313" key="3">
    <source>
        <dbReference type="Proteomes" id="UP001391051"/>
    </source>
</evidence>
<name>A0ABR1PRZ6_9PEZI</name>
<protein>
    <submittedName>
        <fullName evidence="2">Uncharacterized protein</fullName>
    </submittedName>
</protein>
<feature type="compositionally biased region" description="Polar residues" evidence="1">
    <location>
        <begin position="553"/>
        <end position="569"/>
    </location>
</feature>
<feature type="region of interest" description="Disordered" evidence="1">
    <location>
        <begin position="538"/>
        <end position="623"/>
    </location>
</feature>
<comment type="caution">
    <text evidence="2">The sequence shown here is derived from an EMBL/GenBank/DDBJ whole genome shotgun (WGS) entry which is preliminary data.</text>
</comment>
<proteinExistence type="predicted"/>
<dbReference type="Proteomes" id="UP001391051">
    <property type="component" value="Unassembled WGS sequence"/>
</dbReference>
<feature type="region of interest" description="Disordered" evidence="1">
    <location>
        <begin position="146"/>
        <end position="205"/>
    </location>
</feature>
<keyword evidence="3" id="KW-1185">Reference proteome</keyword>
<dbReference type="RefSeq" id="XP_066692543.1">
    <property type="nucleotide sequence ID" value="XM_066850305.1"/>
</dbReference>
<dbReference type="GeneID" id="92083367"/>
<organism evidence="2 3">
    <name type="scientific">Apiospora aurea</name>
    <dbReference type="NCBI Taxonomy" id="335848"/>
    <lineage>
        <taxon>Eukaryota</taxon>
        <taxon>Fungi</taxon>
        <taxon>Dikarya</taxon>
        <taxon>Ascomycota</taxon>
        <taxon>Pezizomycotina</taxon>
        <taxon>Sordariomycetes</taxon>
        <taxon>Xylariomycetidae</taxon>
        <taxon>Amphisphaeriales</taxon>
        <taxon>Apiosporaceae</taxon>
        <taxon>Apiospora</taxon>
    </lineage>
</organism>
<evidence type="ECO:0000256" key="1">
    <source>
        <dbReference type="SAM" id="MobiDB-lite"/>
    </source>
</evidence>
<feature type="compositionally biased region" description="Gly residues" evidence="1">
    <location>
        <begin position="591"/>
        <end position="602"/>
    </location>
</feature>
<feature type="compositionally biased region" description="Acidic residues" evidence="1">
    <location>
        <begin position="169"/>
        <end position="205"/>
    </location>
</feature>
<feature type="region of interest" description="Disordered" evidence="1">
    <location>
        <begin position="462"/>
        <end position="487"/>
    </location>
</feature>
<reference evidence="2 3" key="1">
    <citation type="submission" date="2023-01" db="EMBL/GenBank/DDBJ databases">
        <title>Analysis of 21 Apiospora genomes using comparative genomics revels a genus with tremendous synthesis potential of carbohydrate active enzymes and secondary metabolites.</title>
        <authorList>
            <person name="Sorensen T."/>
        </authorList>
    </citation>
    <scope>NUCLEOTIDE SEQUENCE [LARGE SCALE GENOMIC DNA]</scope>
    <source>
        <strain evidence="2 3">CBS 24483</strain>
    </source>
</reference>
<sequence length="623" mass="67349">MPPRKSLAATAGQVNDIKLVRTSVLCNGDLATYPPPARRHSSVPFVGKTHIPGAGRIGHRQNYTHRLPDDLSAKIEDELYALNLLQLTRDYPLSPYCLKYPLDFLLESLPDEVRGRVVVLLEPSTYAEMEGKLFGEDEGAFREALEDLEMQPPRQRTPKRQRKVRFLDGDGDDDTEEENDDDEDGERDEEEEEKEEEEEEEEEYEQYPAFFHDIRDHGEYVFWPVDTGGHQWFLCVLHLKRSPETWFRGAVYDQVTDFAVVDPEWSSDSDGSSGVSAESKERVQRVTERLVKIFEVGGIEIVPAKMRREIWVAPSTVLPPAVPPPAAAAPGLSGVNIQQPPSSPHWESGVRCFHLVRELLQRATAYACPGAAEYEDERFFEAGSGWVDVDAVRHEMVGMALQQCNAALGYACRYYLAPIDTLLLVGDGDGDGDVEDEGRIVQPDALRPSPVGKRMYGPETFDVLNDGGFDDQDTGGGRRRRARGGGGGVLRAIGDNVGSILLGGRSSSGAVGGGGGVGGGAVGGSAVAVSSSSSSSSAAAAAAGMHPPPRQRLPQTPIHNNMHSMNSYALNRRPSKRTAAAANIDADEGNDGGGGGAGGAGVGNLSPTRQTKRARTSNGDNDA</sequence>
<dbReference type="EMBL" id="JAQQWE010000010">
    <property type="protein sequence ID" value="KAK7937215.1"/>
    <property type="molecule type" value="Genomic_DNA"/>
</dbReference>
<evidence type="ECO:0000313" key="2">
    <source>
        <dbReference type="EMBL" id="KAK7937215.1"/>
    </source>
</evidence>